<gene>
    <name evidence="9" type="ORF">ATL42_2798</name>
</gene>
<keyword evidence="5 8" id="KW-0812">Transmembrane</keyword>
<organism evidence="9 10">
    <name type="scientific">Sanguibacter antarcticus</name>
    <dbReference type="NCBI Taxonomy" id="372484"/>
    <lineage>
        <taxon>Bacteria</taxon>
        <taxon>Bacillati</taxon>
        <taxon>Actinomycetota</taxon>
        <taxon>Actinomycetes</taxon>
        <taxon>Micrococcales</taxon>
        <taxon>Sanguibacteraceae</taxon>
        <taxon>Sanguibacter</taxon>
    </lineage>
</organism>
<dbReference type="InterPro" id="IPR037294">
    <property type="entry name" value="ABC_BtuC-like"/>
</dbReference>
<feature type="transmembrane region" description="Helical" evidence="8">
    <location>
        <begin position="315"/>
        <end position="336"/>
    </location>
</feature>
<evidence type="ECO:0000256" key="5">
    <source>
        <dbReference type="ARBA" id="ARBA00022692"/>
    </source>
</evidence>
<dbReference type="GO" id="GO:0005886">
    <property type="term" value="C:plasma membrane"/>
    <property type="evidence" value="ECO:0007669"/>
    <property type="project" value="UniProtKB-SubCell"/>
</dbReference>
<feature type="transmembrane region" description="Helical" evidence="8">
    <location>
        <begin position="290"/>
        <end position="309"/>
    </location>
</feature>
<evidence type="ECO:0000313" key="10">
    <source>
        <dbReference type="Proteomes" id="UP000225548"/>
    </source>
</evidence>
<dbReference type="GO" id="GO:0022857">
    <property type="term" value="F:transmembrane transporter activity"/>
    <property type="evidence" value="ECO:0007669"/>
    <property type="project" value="InterPro"/>
</dbReference>
<evidence type="ECO:0000256" key="3">
    <source>
        <dbReference type="ARBA" id="ARBA00022448"/>
    </source>
</evidence>
<proteinExistence type="inferred from homology"/>
<dbReference type="EMBL" id="PDJG01000001">
    <property type="protein sequence ID" value="PFG34867.1"/>
    <property type="molecule type" value="Genomic_DNA"/>
</dbReference>
<dbReference type="OrthoDB" id="9796260at2"/>
<feature type="transmembrane region" description="Helical" evidence="8">
    <location>
        <begin position="65"/>
        <end position="84"/>
    </location>
</feature>
<keyword evidence="7 8" id="KW-0472">Membrane</keyword>
<evidence type="ECO:0000256" key="1">
    <source>
        <dbReference type="ARBA" id="ARBA00004651"/>
    </source>
</evidence>
<feature type="transmembrane region" description="Helical" evidence="8">
    <location>
        <begin position="246"/>
        <end position="278"/>
    </location>
</feature>
<dbReference type="RefSeq" id="WP_098455834.1">
    <property type="nucleotide sequence ID" value="NZ_PDJG01000001.1"/>
</dbReference>
<evidence type="ECO:0000256" key="8">
    <source>
        <dbReference type="SAM" id="Phobius"/>
    </source>
</evidence>
<feature type="transmembrane region" description="Helical" evidence="8">
    <location>
        <begin position="129"/>
        <end position="148"/>
    </location>
</feature>
<name>A0A2A9E727_9MICO</name>
<comment type="caution">
    <text evidence="9">The sequence shown here is derived from an EMBL/GenBank/DDBJ whole genome shotgun (WGS) entry which is preliminary data.</text>
</comment>
<reference evidence="9 10" key="1">
    <citation type="submission" date="2017-10" db="EMBL/GenBank/DDBJ databases">
        <title>Sequencing the genomes of 1000 actinobacteria strains.</title>
        <authorList>
            <person name="Klenk H.-P."/>
        </authorList>
    </citation>
    <scope>NUCLEOTIDE SEQUENCE [LARGE SCALE GENOMIC DNA]</scope>
    <source>
        <strain evidence="9 10">DSM 18966</strain>
    </source>
</reference>
<keyword evidence="10" id="KW-1185">Reference proteome</keyword>
<dbReference type="InterPro" id="IPR000522">
    <property type="entry name" value="ABC_transptr_permease_BtuC"/>
</dbReference>
<sequence length="341" mass="36197">MLDAGPLGAVAPVRAAARPALSRVARGWIVGGVVVVVLVLATVLYDNRLPVGSQGFWTILQTRLVAVATIAIVAFCHGVGTIVFHTATGNRILTPSILGFDALYRMMQTSLVFLLGAGSLVAADSLGAVALQTLVMVLFATLLYGWLFSGRRGDLHVLLLVGVVLGMGFGSVSTFMQRMLTPSEFDVLSARLFGTISGSSAEYLPWAGGVCVAVGAVLWRRRRVLDVVALGRDVSTNLGLNHRREVLLLLVLVALLVSVSTTMIGPMTFFGFVVATLTYQIAGVADHARLMPLAALVGTATLLGAYFVLRHVFYAAGLVTVIIEFVGGLVFLVYLLRKGLR</sequence>
<dbReference type="AlphaFoldDB" id="A0A2A9E727"/>
<protein>
    <submittedName>
        <fullName evidence="9">Iron complex transport system permease protein</fullName>
    </submittedName>
</protein>
<keyword evidence="4" id="KW-1003">Cell membrane</keyword>
<dbReference type="GO" id="GO:0033214">
    <property type="term" value="P:siderophore-iron import into cell"/>
    <property type="evidence" value="ECO:0007669"/>
    <property type="project" value="TreeGrafter"/>
</dbReference>
<evidence type="ECO:0000256" key="2">
    <source>
        <dbReference type="ARBA" id="ARBA00007935"/>
    </source>
</evidence>
<dbReference type="Pfam" id="PF01032">
    <property type="entry name" value="FecCD"/>
    <property type="match status" value="1"/>
</dbReference>
<feature type="transmembrane region" description="Helical" evidence="8">
    <location>
        <begin position="24"/>
        <end position="45"/>
    </location>
</feature>
<dbReference type="PANTHER" id="PTHR30472:SF19">
    <property type="entry name" value="PETROBACTIN IMPORT SYSTEM PERMEASE PROTEIN YCLO"/>
    <property type="match status" value="1"/>
</dbReference>
<keyword evidence="3" id="KW-0813">Transport</keyword>
<feature type="transmembrane region" description="Helical" evidence="8">
    <location>
        <begin position="155"/>
        <end position="176"/>
    </location>
</feature>
<comment type="similarity">
    <text evidence="2">Belongs to the binding-protein-dependent transport system permease family. FecCD subfamily.</text>
</comment>
<dbReference type="SUPFAM" id="SSF81345">
    <property type="entry name" value="ABC transporter involved in vitamin B12 uptake, BtuC"/>
    <property type="match status" value="1"/>
</dbReference>
<dbReference type="Proteomes" id="UP000225548">
    <property type="component" value="Unassembled WGS sequence"/>
</dbReference>
<evidence type="ECO:0000256" key="6">
    <source>
        <dbReference type="ARBA" id="ARBA00022989"/>
    </source>
</evidence>
<comment type="subcellular location">
    <subcellularLocation>
        <location evidence="1">Cell membrane</location>
        <topology evidence="1">Multi-pass membrane protein</topology>
    </subcellularLocation>
</comment>
<evidence type="ECO:0000256" key="4">
    <source>
        <dbReference type="ARBA" id="ARBA00022475"/>
    </source>
</evidence>
<evidence type="ECO:0000313" key="9">
    <source>
        <dbReference type="EMBL" id="PFG34867.1"/>
    </source>
</evidence>
<dbReference type="PANTHER" id="PTHR30472">
    <property type="entry name" value="FERRIC ENTEROBACTIN TRANSPORT SYSTEM PERMEASE PROTEIN"/>
    <property type="match status" value="1"/>
</dbReference>
<evidence type="ECO:0000256" key="7">
    <source>
        <dbReference type="ARBA" id="ARBA00023136"/>
    </source>
</evidence>
<dbReference type="Gene3D" id="1.10.3470.10">
    <property type="entry name" value="ABC transporter involved in vitamin B12 uptake, BtuC"/>
    <property type="match status" value="1"/>
</dbReference>
<accession>A0A2A9E727</accession>
<keyword evidence="6 8" id="KW-1133">Transmembrane helix</keyword>